<evidence type="ECO:0000313" key="3">
    <source>
        <dbReference type="EMBL" id="OEG73407.1"/>
    </source>
</evidence>
<dbReference type="Proteomes" id="UP000095230">
    <property type="component" value="Unassembled WGS sequence"/>
</dbReference>
<dbReference type="EMBL" id="BPEU01000026">
    <property type="protein sequence ID" value="GIU44323.1"/>
    <property type="molecule type" value="Genomic_DNA"/>
</dbReference>
<dbReference type="RefSeq" id="WP_028762502.1">
    <property type="nucleotide sequence ID" value="NZ_BPEU01000026.1"/>
</dbReference>
<reference evidence="3 4" key="1">
    <citation type="submission" date="2016-07" db="EMBL/GenBank/DDBJ databases">
        <title>Whole-genome of two Shewanella species isolated from a digestive organ of sea cucumber Apostichopus japonicus Selenka 1867.</title>
        <authorList>
            <person name="Hong H.-H."/>
            <person name="Choi H."/>
            <person name="Cheon S."/>
            <person name="Oh J.-S."/>
            <person name="Lee H.-G."/>
            <person name="Park C."/>
        </authorList>
    </citation>
    <scope>NUCLEOTIDE SEQUENCE [LARGE SCALE GENOMIC DNA]</scope>
    <source>
        <strain evidence="3 4">CSB03KR</strain>
    </source>
</reference>
<evidence type="ECO:0000313" key="4">
    <source>
        <dbReference type="Proteomes" id="UP000095230"/>
    </source>
</evidence>
<dbReference type="PANTHER" id="PTHR41247">
    <property type="entry name" value="HTH-TYPE TRANSCRIPTIONAL REPRESSOR YCNK"/>
    <property type="match status" value="1"/>
</dbReference>
<evidence type="ECO:0000313" key="5">
    <source>
        <dbReference type="Proteomes" id="UP000773469"/>
    </source>
</evidence>
<dbReference type="EMBL" id="MCBT01000043">
    <property type="protein sequence ID" value="OEG73407.1"/>
    <property type="molecule type" value="Genomic_DNA"/>
</dbReference>
<dbReference type="STRING" id="23.BEL05_14180"/>
<dbReference type="Gene3D" id="3.30.70.2050">
    <property type="match status" value="1"/>
</dbReference>
<reference evidence="2 5" key="2">
    <citation type="submission" date="2021-05" db="EMBL/GenBank/DDBJ databases">
        <title>Molecular characterization for Shewanella algae harboring chromosomal blaOXA-55-like strains isolated from clinical and environment sample.</title>
        <authorList>
            <person name="Ohama Y."/>
            <person name="Aoki K."/>
            <person name="Harada S."/>
            <person name="Moriya K."/>
            <person name="Ishii Y."/>
            <person name="Tateda K."/>
        </authorList>
    </citation>
    <scope>NUCLEOTIDE SEQUENCE [LARGE SCALE GENOMIC DNA]</scope>
    <source>
        <strain evidence="2 5">MBTL60-118</strain>
    </source>
</reference>
<gene>
    <name evidence="2" type="primary">nosL</name>
    <name evidence="3" type="ORF">BEL05_14180</name>
    <name evidence="2" type="ORF">TUM3794_32020</name>
</gene>
<dbReference type="Gene3D" id="3.30.70.2060">
    <property type="match status" value="1"/>
</dbReference>
<comment type="caution">
    <text evidence="3">The sequence shown here is derived from an EMBL/GenBank/DDBJ whole genome shotgun (WGS) entry which is preliminary data.</text>
</comment>
<dbReference type="Pfam" id="PF05573">
    <property type="entry name" value="NosL"/>
    <property type="match status" value="1"/>
</dbReference>
<evidence type="ECO:0000256" key="1">
    <source>
        <dbReference type="SAM" id="SignalP"/>
    </source>
</evidence>
<dbReference type="OrthoDB" id="982633at2"/>
<dbReference type="SUPFAM" id="SSF160387">
    <property type="entry name" value="NosL/MerB-like"/>
    <property type="match status" value="1"/>
</dbReference>
<keyword evidence="1" id="KW-0732">Signal</keyword>
<feature type="signal peptide" evidence="1">
    <location>
        <begin position="1"/>
        <end position="19"/>
    </location>
</feature>
<dbReference type="PANTHER" id="PTHR41247:SF1">
    <property type="entry name" value="HTH-TYPE TRANSCRIPTIONAL REPRESSOR YCNK"/>
    <property type="match status" value="1"/>
</dbReference>
<keyword evidence="5" id="KW-1185">Reference proteome</keyword>
<dbReference type="InterPro" id="IPR008719">
    <property type="entry name" value="N2O_reductase_NosL"/>
</dbReference>
<dbReference type="PROSITE" id="PS51257">
    <property type="entry name" value="PROKAR_LIPOPROTEIN"/>
    <property type="match status" value="1"/>
</dbReference>
<accession>A0A1E5ISK7</accession>
<name>A0A1E5ISK7_SHECO</name>
<dbReference type="AlphaFoldDB" id="A0A1E5ISK7"/>
<protein>
    <submittedName>
        <fullName evidence="3">Nitrous oxide reductase accessory protein NosL</fullName>
    </submittedName>
</protein>
<feature type="chain" id="PRO_5009179238" evidence="1">
    <location>
        <begin position="20"/>
        <end position="162"/>
    </location>
</feature>
<dbReference type="Proteomes" id="UP000773469">
    <property type="component" value="Unassembled WGS sequence"/>
</dbReference>
<sequence length="162" mass="17908">MRTLVLILSVVFLMSGCGAAEPEVNEIQAVTIGDHDRCHMCGMMVKKYPGPKGVIALNSNSISPSFCSTRDMFMFALQPENQRQVKHLYVHDMGKTDWEHPEDVHFIDATKAWYVYGTSRKAVMGSAVAPFSTRSDAEAFAKEFGGAVLDYDQITLPLLSGE</sequence>
<organism evidence="3 4">
    <name type="scientific">Shewanella colwelliana</name>
    <name type="common">Alteromonas colwelliana</name>
    <dbReference type="NCBI Taxonomy" id="23"/>
    <lineage>
        <taxon>Bacteria</taxon>
        <taxon>Pseudomonadati</taxon>
        <taxon>Pseudomonadota</taxon>
        <taxon>Gammaproteobacteria</taxon>
        <taxon>Alteromonadales</taxon>
        <taxon>Shewanellaceae</taxon>
        <taxon>Shewanella</taxon>
    </lineage>
</organism>
<proteinExistence type="predicted"/>
<evidence type="ECO:0000313" key="2">
    <source>
        <dbReference type="EMBL" id="GIU44323.1"/>
    </source>
</evidence>